<dbReference type="EMBL" id="ASSY01000008">
    <property type="protein sequence ID" value="EOS50957.1"/>
    <property type="molecule type" value="Genomic_DNA"/>
</dbReference>
<reference evidence="1 2" key="1">
    <citation type="submission" date="2013-04" db="EMBL/GenBank/DDBJ databases">
        <title>The Genome Sequence of Enterorhabdus caecimuris B7.</title>
        <authorList>
            <consortium name="The Broad Institute Genomics Platform"/>
            <consortium name="The Broad Institute Genome Sequencing Center for Infectious Disease"/>
            <person name="Earl A."/>
            <person name="Xavier R."/>
            <person name="Elson C."/>
            <person name="Duck W."/>
            <person name="Walker B."/>
            <person name="Young S."/>
            <person name="Zeng Q."/>
            <person name="Gargeya S."/>
            <person name="Fitzgerald M."/>
            <person name="Haas B."/>
            <person name="Abouelleil A."/>
            <person name="Allen A.W."/>
            <person name="Alvarado L."/>
            <person name="Arachchi H.M."/>
            <person name="Berlin A.M."/>
            <person name="Chapman S.B."/>
            <person name="Gainer-Dewar J."/>
            <person name="Goldberg J."/>
            <person name="Griggs A."/>
            <person name="Gujja S."/>
            <person name="Hansen M."/>
            <person name="Howarth C."/>
            <person name="Imamovic A."/>
            <person name="Ireland A."/>
            <person name="Larimer J."/>
            <person name="McCowan C."/>
            <person name="Murphy C."/>
            <person name="Pearson M."/>
            <person name="Poon T.W."/>
            <person name="Priest M."/>
            <person name="Roberts A."/>
            <person name="Saif S."/>
            <person name="Shea T."/>
            <person name="Sisk P."/>
            <person name="Sykes S."/>
            <person name="Wortman J."/>
            <person name="Nusbaum C."/>
            <person name="Birren B."/>
        </authorList>
    </citation>
    <scope>NUCLEOTIDE SEQUENCE [LARGE SCALE GENOMIC DNA]</scope>
    <source>
        <strain evidence="1 2">B7</strain>
    </source>
</reference>
<dbReference type="HOGENOM" id="CLU_173886_0_0_11"/>
<dbReference type="Proteomes" id="UP000014204">
    <property type="component" value="Unassembled WGS sequence"/>
</dbReference>
<sequence>MMPIPRRLLRQACTVRVPRDSFYRGEYEEPVTIGRVCYEPASSIGGTANSGGSPHQEQNPVRGTLFIDPRASEGAFEVPAGSLVKVDGMETEAVVRECAAIMCGGRVHHWEVVLK</sequence>
<keyword evidence="2" id="KW-1185">Reference proteome</keyword>
<dbReference type="PATRIC" id="fig|1235794.3.peg.1359"/>
<dbReference type="Pfam" id="PF10665">
    <property type="entry name" value="Minor_capsid_1"/>
    <property type="match status" value="1"/>
</dbReference>
<dbReference type="STRING" id="1235794.C811_01374"/>
<gene>
    <name evidence="1" type="ORF">C811_01374</name>
</gene>
<name>R9L5C4_9ACTN</name>
<comment type="caution">
    <text evidence="1">The sequence shown here is derived from an EMBL/GenBank/DDBJ whole genome shotgun (WGS) entry which is preliminary data.</text>
</comment>
<evidence type="ECO:0000313" key="1">
    <source>
        <dbReference type="EMBL" id="EOS50957.1"/>
    </source>
</evidence>
<accession>R9L5C4</accession>
<dbReference type="InterPro" id="IPR019612">
    <property type="entry name" value="Minor_capsid_put"/>
</dbReference>
<dbReference type="GeneID" id="82192019"/>
<dbReference type="AlphaFoldDB" id="R9L5C4"/>
<protein>
    <recommendedName>
        <fullName evidence="3">Minor capsid protein</fullName>
    </recommendedName>
</protein>
<evidence type="ECO:0000313" key="2">
    <source>
        <dbReference type="Proteomes" id="UP000014204"/>
    </source>
</evidence>
<proteinExistence type="predicted"/>
<organism evidence="1 2">
    <name type="scientific">Adlercreutzia caecimuris B7</name>
    <dbReference type="NCBI Taxonomy" id="1235794"/>
    <lineage>
        <taxon>Bacteria</taxon>
        <taxon>Bacillati</taxon>
        <taxon>Actinomycetota</taxon>
        <taxon>Coriobacteriia</taxon>
        <taxon>Eggerthellales</taxon>
        <taxon>Eggerthellaceae</taxon>
        <taxon>Adlercreutzia</taxon>
    </lineage>
</organism>
<evidence type="ECO:0008006" key="3">
    <source>
        <dbReference type="Google" id="ProtNLM"/>
    </source>
</evidence>
<dbReference type="eggNOG" id="ENOG5031SAD">
    <property type="taxonomic scope" value="Bacteria"/>
</dbReference>
<dbReference type="RefSeq" id="WP_016309577.1">
    <property type="nucleotide sequence ID" value="NZ_KE159646.1"/>
</dbReference>